<evidence type="ECO:0000256" key="10">
    <source>
        <dbReference type="ARBA" id="ARBA00035449"/>
    </source>
</evidence>
<keyword evidence="6" id="KW-1133">Transmembrane helix</keyword>
<evidence type="ECO:0000256" key="8">
    <source>
        <dbReference type="ARBA" id="ARBA00023228"/>
    </source>
</evidence>
<evidence type="ECO:0000313" key="12">
    <source>
        <dbReference type="EMBL" id="CAD7242241.1"/>
    </source>
</evidence>
<accession>A0A7R8X1Z8</accession>
<keyword evidence="5" id="KW-0812">Transmembrane</keyword>
<organism evidence="12">
    <name type="scientific">Darwinula stevensoni</name>
    <dbReference type="NCBI Taxonomy" id="69355"/>
    <lineage>
        <taxon>Eukaryota</taxon>
        <taxon>Metazoa</taxon>
        <taxon>Ecdysozoa</taxon>
        <taxon>Arthropoda</taxon>
        <taxon>Crustacea</taxon>
        <taxon>Oligostraca</taxon>
        <taxon>Ostracoda</taxon>
        <taxon>Podocopa</taxon>
        <taxon>Podocopida</taxon>
        <taxon>Darwinulocopina</taxon>
        <taxon>Darwinuloidea</taxon>
        <taxon>Darwinulidae</taxon>
        <taxon>Darwinula</taxon>
    </lineage>
</organism>
<dbReference type="PANTHER" id="PTHR13551">
    <property type="entry name" value="BRAIN PROTEIN I3"/>
    <property type="match status" value="1"/>
</dbReference>
<evidence type="ECO:0000256" key="7">
    <source>
        <dbReference type="ARBA" id="ARBA00023136"/>
    </source>
</evidence>
<dbReference type="EMBL" id="LR899755">
    <property type="protein sequence ID" value="CAD7242241.1"/>
    <property type="molecule type" value="Genomic_DNA"/>
</dbReference>
<keyword evidence="13" id="KW-1185">Reference proteome</keyword>
<proteinExistence type="inferred from homology"/>
<evidence type="ECO:0000256" key="3">
    <source>
        <dbReference type="ARBA" id="ARBA00008090"/>
    </source>
</evidence>
<dbReference type="EMBL" id="CAJPEV010000238">
    <property type="protein sequence ID" value="CAG0882802.1"/>
    <property type="molecule type" value="Genomic_DNA"/>
</dbReference>
<evidence type="ECO:0000256" key="11">
    <source>
        <dbReference type="ARBA" id="ARBA00046593"/>
    </source>
</evidence>
<dbReference type="OrthoDB" id="2564984at2759"/>
<sequence length="79" mass="8307">MRFAPMPGQGVMTAPPQSTVTIVTHQLAPGQCPTCQAGVLVDDFTCCGITMAICFFPIGILCCLAMQEKKCSNCGSTFS</sequence>
<evidence type="ECO:0000256" key="9">
    <source>
        <dbReference type="ARBA" id="ARBA00035284"/>
    </source>
</evidence>
<evidence type="ECO:0000313" key="13">
    <source>
        <dbReference type="Proteomes" id="UP000677054"/>
    </source>
</evidence>
<dbReference type="GO" id="GO:0005765">
    <property type="term" value="C:lysosomal membrane"/>
    <property type="evidence" value="ECO:0007669"/>
    <property type="project" value="UniProtKB-SubCell"/>
</dbReference>
<evidence type="ECO:0000256" key="5">
    <source>
        <dbReference type="ARBA" id="ARBA00022692"/>
    </source>
</evidence>
<evidence type="ECO:0000256" key="6">
    <source>
        <dbReference type="ARBA" id="ARBA00022989"/>
    </source>
</evidence>
<dbReference type="GO" id="GO:0048471">
    <property type="term" value="C:perinuclear region of cytoplasm"/>
    <property type="evidence" value="ECO:0007669"/>
    <property type="project" value="UniProtKB-SubCell"/>
</dbReference>
<keyword evidence="7" id="KW-0472">Membrane</keyword>
<name>A0A7R8X1Z8_9CRUS</name>
<keyword evidence="8" id="KW-0458">Lysosome</keyword>
<protein>
    <recommendedName>
        <fullName evidence="9">Membrane protein BRI3</fullName>
    </recommendedName>
    <alternativeName>
        <fullName evidence="10">Brain protein I3</fullName>
    </alternativeName>
</protein>
<dbReference type="InterPro" id="IPR019317">
    <property type="entry name" value="BRI3"/>
</dbReference>
<reference evidence="12" key="1">
    <citation type="submission" date="2020-11" db="EMBL/GenBank/DDBJ databases">
        <authorList>
            <person name="Tran Van P."/>
        </authorList>
    </citation>
    <scope>NUCLEOTIDE SEQUENCE</scope>
</reference>
<evidence type="ECO:0000256" key="1">
    <source>
        <dbReference type="ARBA" id="ARBA00004155"/>
    </source>
</evidence>
<evidence type="ECO:0000256" key="2">
    <source>
        <dbReference type="ARBA" id="ARBA00004556"/>
    </source>
</evidence>
<keyword evidence="4" id="KW-0963">Cytoplasm</keyword>
<dbReference type="PANTHER" id="PTHR13551:SF1">
    <property type="entry name" value="MEMBRANE PROTEIN BRI3"/>
    <property type="match status" value="1"/>
</dbReference>
<comment type="subunit">
    <text evidence="11">Interacts with BRI3BP. Interacts with MGAT1 and IFITM3.</text>
</comment>
<dbReference type="Pfam" id="PF10164">
    <property type="entry name" value="BRI3"/>
    <property type="match status" value="1"/>
</dbReference>
<comment type="similarity">
    <text evidence="3">Belongs to the BRI3 family.</text>
</comment>
<evidence type="ECO:0000256" key="4">
    <source>
        <dbReference type="ARBA" id="ARBA00022490"/>
    </source>
</evidence>
<comment type="subcellular location">
    <subcellularLocation>
        <location evidence="2">Cytoplasm</location>
        <location evidence="2">Perinuclear region</location>
    </subcellularLocation>
    <subcellularLocation>
        <location evidence="1">Lysosome membrane</location>
        <topology evidence="1">Multi-pass membrane protein</topology>
    </subcellularLocation>
</comment>
<dbReference type="AlphaFoldDB" id="A0A7R8X1Z8"/>
<dbReference type="Proteomes" id="UP000677054">
    <property type="component" value="Unassembled WGS sequence"/>
</dbReference>
<gene>
    <name evidence="12" type="ORF">DSTB1V02_LOCUS2212</name>
</gene>